<organism evidence="9 10">
    <name type="scientific">Prototheca wickerhamii</name>
    <dbReference type="NCBI Taxonomy" id="3111"/>
    <lineage>
        <taxon>Eukaryota</taxon>
        <taxon>Viridiplantae</taxon>
        <taxon>Chlorophyta</taxon>
        <taxon>core chlorophytes</taxon>
        <taxon>Trebouxiophyceae</taxon>
        <taxon>Chlorellales</taxon>
        <taxon>Chlorellaceae</taxon>
        <taxon>Prototheca</taxon>
    </lineage>
</organism>
<keyword evidence="4 8" id="KW-0274">FAD</keyword>
<sequence>MQRTVAVIGAGAGGLAAGRELLQEGHRISIFELGSTVGGTWNYTEDREEDLLGRHHVYGEGRLHSSMYEGLRTNLPREIMGYSTLPFVPGFPGSQDPRQFPGHTEVEAYLQAYAAHAGLAEHILFGTQVLSVEDHGEGESWTVTYRKLEEPGSKFTKEFDAVVVCNGHYSEPHIPDLPGLASFPGRIEHSHNYRRPEEYRGQKVVLLGAASSGIDISYELEGIAAEVYLSARSFQDPLTGKPLNLQTSEDGIHRCSAIVALGSDGAVHLADGTVLHSIDTIIFCTGYNFSFPFLDSKYVATDQGSRVRPLYQHTFPPRLAPRLSFLGLCIKIVPMPQEMEGEVAALYKQLEAAGADPRHTHRCSGDQQWELNAFFNAAAQAPAAFEWRKALYAVNGEHRRKYSDSYRDRPLEDGCDWAAAAQREKAATLDWEREGRPPVKQ</sequence>
<evidence type="ECO:0000313" key="10">
    <source>
        <dbReference type="Proteomes" id="UP001255856"/>
    </source>
</evidence>
<dbReference type="PRINTS" id="PR00370">
    <property type="entry name" value="FMOXYGENASE"/>
</dbReference>
<evidence type="ECO:0000256" key="2">
    <source>
        <dbReference type="ARBA" id="ARBA00009183"/>
    </source>
</evidence>
<evidence type="ECO:0000256" key="8">
    <source>
        <dbReference type="RuleBase" id="RU361177"/>
    </source>
</evidence>
<gene>
    <name evidence="9" type="ORF">QBZ16_004503</name>
</gene>
<comment type="similarity">
    <text evidence="2 8">Belongs to the FMO family.</text>
</comment>
<keyword evidence="6 8" id="KW-0560">Oxidoreductase</keyword>
<keyword evidence="7 8" id="KW-0503">Monooxygenase</keyword>
<keyword evidence="10" id="KW-1185">Reference proteome</keyword>
<accession>A0AAD9MI09</accession>
<dbReference type="EMBL" id="JASFZW010000006">
    <property type="protein sequence ID" value="KAK2077657.1"/>
    <property type="molecule type" value="Genomic_DNA"/>
</dbReference>
<keyword evidence="3 8" id="KW-0285">Flavoprotein</keyword>
<proteinExistence type="inferred from homology"/>
<dbReference type="Proteomes" id="UP001255856">
    <property type="component" value="Unassembled WGS sequence"/>
</dbReference>
<dbReference type="EC" id="1.-.-.-" evidence="8"/>
<protein>
    <recommendedName>
        <fullName evidence="8">Flavin-containing monooxygenase</fullName>
        <ecNumber evidence="8">1.-.-.-</ecNumber>
    </recommendedName>
</protein>
<dbReference type="InterPro" id="IPR020946">
    <property type="entry name" value="Flavin_mOase-like"/>
</dbReference>
<dbReference type="FunFam" id="3.50.50.60:FF:000138">
    <property type="entry name" value="Flavin-containing monooxygenase"/>
    <property type="match status" value="1"/>
</dbReference>
<evidence type="ECO:0000256" key="6">
    <source>
        <dbReference type="ARBA" id="ARBA00023002"/>
    </source>
</evidence>
<dbReference type="GO" id="GO:0050660">
    <property type="term" value="F:flavin adenine dinucleotide binding"/>
    <property type="evidence" value="ECO:0007669"/>
    <property type="project" value="InterPro"/>
</dbReference>
<dbReference type="Gene3D" id="3.50.50.60">
    <property type="entry name" value="FAD/NAD(P)-binding domain"/>
    <property type="match status" value="2"/>
</dbReference>
<evidence type="ECO:0000256" key="4">
    <source>
        <dbReference type="ARBA" id="ARBA00022827"/>
    </source>
</evidence>
<comment type="caution">
    <text evidence="9">The sequence shown here is derived from an EMBL/GenBank/DDBJ whole genome shotgun (WGS) entry which is preliminary data.</text>
</comment>
<name>A0AAD9MI09_PROWI</name>
<dbReference type="AlphaFoldDB" id="A0AAD9MI09"/>
<dbReference type="PANTHER" id="PTHR23023">
    <property type="entry name" value="DIMETHYLANILINE MONOOXYGENASE"/>
    <property type="match status" value="1"/>
</dbReference>
<evidence type="ECO:0000313" key="9">
    <source>
        <dbReference type="EMBL" id="KAK2077657.1"/>
    </source>
</evidence>
<dbReference type="InterPro" id="IPR036188">
    <property type="entry name" value="FAD/NAD-bd_sf"/>
</dbReference>
<evidence type="ECO:0000256" key="5">
    <source>
        <dbReference type="ARBA" id="ARBA00022857"/>
    </source>
</evidence>
<dbReference type="GO" id="GO:0004499">
    <property type="term" value="F:N,N-dimethylaniline monooxygenase activity"/>
    <property type="evidence" value="ECO:0007669"/>
    <property type="project" value="InterPro"/>
</dbReference>
<dbReference type="SUPFAM" id="SSF51905">
    <property type="entry name" value="FAD/NAD(P)-binding domain"/>
    <property type="match status" value="1"/>
</dbReference>
<dbReference type="Pfam" id="PF00743">
    <property type="entry name" value="FMO-like"/>
    <property type="match status" value="2"/>
</dbReference>
<comment type="cofactor">
    <cofactor evidence="1 8">
        <name>FAD</name>
        <dbReference type="ChEBI" id="CHEBI:57692"/>
    </cofactor>
</comment>
<evidence type="ECO:0000256" key="3">
    <source>
        <dbReference type="ARBA" id="ARBA00022630"/>
    </source>
</evidence>
<dbReference type="InterPro" id="IPR000960">
    <property type="entry name" value="Flavin_mOase"/>
</dbReference>
<reference evidence="9" key="1">
    <citation type="submission" date="2021-01" db="EMBL/GenBank/DDBJ databases">
        <authorList>
            <person name="Eckstrom K.M.E."/>
        </authorList>
    </citation>
    <scope>NUCLEOTIDE SEQUENCE</scope>
    <source>
        <strain evidence="9">UVCC 0001</strain>
    </source>
</reference>
<evidence type="ECO:0000256" key="7">
    <source>
        <dbReference type="ARBA" id="ARBA00023033"/>
    </source>
</evidence>
<dbReference type="InterPro" id="IPR050346">
    <property type="entry name" value="FMO-like"/>
</dbReference>
<evidence type="ECO:0000256" key="1">
    <source>
        <dbReference type="ARBA" id="ARBA00001974"/>
    </source>
</evidence>
<keyword evidence="5" id="KW-0521">NADP</keyword>
<dbReference type="GO" id="GO:0050661">
    <property type="term" value="F:NADP binding"/>
    <property type="evidence" value="ECO:0007669"/>
    <property type="project" value="InterPro"/>
</dbReference>